<dbReference type="FunFam" id="1.20.1250.20:FF:000028">
    <property type="entry name" value="Sugar phosphate exchanger 3 isoform 1"/>
    <property type="match status" value="1"/>
</dbReference>
<dbReference type="GO" id="GO:0035435">
    <property type="term" value="P:phosphate ion transmembrane transport"/>
    <property type="evidence" value="ECO:0000318"/>
    <property type="project" value="GO_Central"/>
</dbReference>
<evidence type="ECO:0000256" key="7">
    <source>
        <dbReference type="ARBA" id="ARBA00023136"/>
    </source>
</evidence>
<feature type="transmembrane region" description="Helical" evidence="10">
    <location>
        <begin position="195"/>
        <end position="215"/>
    </location>
</feature>
<dbReference type="InterPro" id="IPR000849">
    <property type="entry name" value="Sugar_P_transporter"/>
</dbReference>
<dbReference type="InterPro" id="IPR011701">
    <property type="entry name" value="MFS"/>
</dbReference>
<evidence type="ECO:0000256" key="4">
    <source>
        <dbReference type="ARBA" id="ARBA00022597"/>
    </source>
</evidence>
<dbReference type="RefSeq" id="XP_035663231.1">
    <property type="nucleotide sequence ID" value="XM_035807338.1"/>
</dbReference>
<dbReference type="Gene3D" id="1.20.1250.20">
    <property type="entry name" value="MFS general substrate transporter like domains"/>
    <property type="match status" value="2"/>
</dbReference>
<name>A0A9J7KAJ4_BRAFL</name>
<evidence type="ECO:0000256" key="8">
    <source>
        <dbReference type="ARBA" id="ARBA00041091"/>
    </source>
</evidence>
<feature type="transmembrane region" description="Helical" evidence="10">
    <location>
        <begin position="469"/>
        <end position="491"/>
    </location>
</feature>
<dbReference type="OMA" id="AMPYLID"/>
<dbReference type="InterPro" id="IPR020846">
    <property type="entry name" value="MFS_dom"/>
</dbReference>
<sequence>MWTGPRPVEQDKMAVRGPPGVRFLQWLGLTPCWDRQKVYQLWTLFLTFLCYTSYHLSRKPISIVKNELHKNCNTTDHNTTANCSSWKPFDGSDYESLFGDLDTAFLFAYAGGMFFSGHIAERSNLRYFLVLGMLSSGLMTALFGLGYYWNIHTVAFFVIVQAVAGVVQATGWPAVVTCVGSWLGRAGRRGFIMGLWNSHTSVGNILGSLIAAAFVSEAWGLSFIVPGIIIASVGVIAFFFLVTEPKEVGIVMEKKSRTDSYTVQAEQSTQHIPMWQLCNGDESETETTEVVDEGASLPVDHADSEPLLGEEIKPLSGGPTNPKAISFLGALKIPGVIEFSMCLFFAKLVSYTFLYWLPKYIRDEEDYSPSVSGDMSTLFDVGGIVGGFLAGTISDFTGGRATCCVVMLVLGAPMLYVTQVVFQTKPSTSTAIGMLAALGFLVNGPYALITTAVSADLGTHKSLKGNAKALSTVTAIIDGTGSIGAAVGPLLAGIILNKAGAGQRAAQWDNVFYMLMASDVLACLFLLRLFVKEMKGWCERCCKPEASTVT</sequence>
<evidence type="ECO:0000256" key="2">
    <source>
        <dbReference type="ARBA" id="ARBA00009598"/>
    </source>
</evidence>
<feature type="domain" description="Major facilitator superfamily (MFS) profile" evidence="11">
    <location>
        <begin position="43"/>
        <end position="534"/>
    </location>
</feature>
<organism evidence="12 13">
    <name type="scientific">Branchiostoma floridae</name>
    <name type="common">Florida lancelet</name>
    <name type="synonym">Amphioxus</name>
    <dbReference type="NCBI Taxonomy" id="7739"/>
    <lineage>
        <taxon>Eukaryota</taxon>
        <taxon>Metazoa</taxon>
        <taxon>Chordata</taxon>
        <taxon>Cephalochordata</taxon>
        <taxon>Leptocardii</taxon>
        <taxon>Amphioxiformes</taxon>
        <taxon>Branchiostomatidae</taxon>
        <taxon>Branchiostoma</taxon>
    </lineage>
</organism>
<feature type="transmembrane region" description="Helical" evidence="10">
    <location>
        <begin position="221"/>
        <end position="242"/>
    </location>
</feature>
<feature type="transmembrane region" description="Helical" evidence="10">
    <location>
        <begin position="403"/>
        <end position="422"/>
    </location>
</feature>
<feature type="transmembrane region" description="Helical" evidence="10">
    <location>
        <begin position="511"/>
        <end position="531"/>
    </location>
</feature>
<feature type="transmembrane region" description="Helical" evidence="10">
    <location>
        <begin position="155"/>
        <end position="183"/>
    </location>
</feature>
<keyword evidence="7 10" id="KW-0472">Membrane</keyword>
<evidence type="ECO:0000256" key="3">
    <source>
        <dbReference type="ARBA" id="ARBA00022448"/>
    </source>
</evidence>
<comment type="similarity">
    <text evidence="2">Belongs to the major facilitator superfamily. Organophosphate:Pi antiporter (OPA) (TC 2.A.1.4) family.</text>
</comment>
<dbReference type="Proteomes" id="UP000001554">
    <property type="component" value="Chromosome 19"/>
</dbReference>
<keyword evidence="12" id="KW-1185">Reference proteome</keyword>
<evidence type="ECO:0000313" key="12">
    <source>
        <dbReference type="Proteomes" id="UP000001554"/>
    </source>
</evidence>
<dbReference type="OrthoDB" id="3639251at2759"/>
<evidence type="ECO:0000313" key="13">
    <source>
        <dbReference type="RefSeq" id="XP_035663231.1"/>
    </source>
</evidence>
<feature type="transmembrane region" description="Helical" evidence="10">
    <location>
        <begin position="127"/>
        <end position="149"/>
    </location>
</feature>
<dbReference type="Pfam" id="PF07690">
    <property type="entry name" value="MFS_1"/>
    <property type="match status" value="1"/>
</dbReference>
<keyword evidence="5 10" id="KW-0812">Transmembrane</keyword>
<evidence type="ECO:0000259" key="11">
    <source>
        <dbReference type="PROSITE" id="PS50850"/>
    </source>
</evidence>
<keyword evidence="4" id="KW-0762">Sugar transport</keyword>
<dbReference type="SUPFAM" id="SSF103473">
    <property type="entry name" value="MFS general substrate transporter"/>
    <property type="match status" value="1"/>
</dbReference>
<evidence type="ECO:0000256" key="5">
    <source>
        <dbReference type="ARBA" id="ARBA00022692"/>
    </source>
</evidence>
<keyword evidence="3" id="KW-0813">Transport</keyword>
<dbReference type="PANTHER" id="PTHR43184">
    <property type="entry name" value="MAJOR FACILITATOR SUPERFAMILY TRANSPORTER 16, ISOFORM B"/>
    <property type="match status" value="1"/>
</dbReference>
<feature type="transmembrane region" description="Helical" evidence="10">
    <location>
        <begin position="336"/>
        <end position="357"/>
    </location>
</feature>
<dbReference type="GeneID" id="118406934"/>
<dbReference type="GO" id="GO:0061513">
    <property type="term" value="F:glucose 6-phosphate:phosphate antiporter activity"/>
    <property type="evidence" value="ECO:0000318"/>
    <property type="project" value="GO_Central"/>
</dbReference>
<dbReference type="PANTHER" id="PTHR43184:SF12">
    <property type="entry name" value="SUGAR PHOSPHATE EXCHANGER 3"/>
    <property type="match status" value="1"/>
</dbReference>
<dbReference type="PROSITE" id="PS50850">
    <property type="entry name" value="MFS"/>
    <property type="match status" value="1"/>
</dbReference>
<comment type="subcellular location">
    <subcellularLocation>
        <location evidence="1">Membrane</location>
        <topology evidence="1">Multi-pass membrane protein</topology>
    </subcellularLocation>
</comment>
<dbReference type="KEGG" id="bfo:118406934"/>
<evidence type="ECO:0000256" key="1">
    <source>
        <dbReference type="ARBA" id="ARBA00004141"/>
    </source>
</evidence>
<reference evidence="13" key="2">
    <citation type="submission" date="2025-08" db="UniProtKB">
        <authorList>
            <consortium name="RefSeq"/>
        </authorList>
    </citation>
    <scope>IDENTIFICATION</scope>
    <source>
        <strain evidence="13">S238N-H82</strain>
        <tissue evidence="13">Testes</tissue>
    </source>
</reference>
<evidence type="ECO:0000256" key="9">
    <source>
        <dbReference type="ARBA" id="ARBA00042039"/>
    </source>
</evidence>
<dbReference type="GO" id="GO:0005789">
    <property type="term" value="C:endoplasmic reticulum membrane"/>
    <property type="evidence" value="ECO:0000318"/>
    <property type="project" value="GO_Central"/>
</dbReference>
<dbReference type="AlphaFoldDB" id="A0A9J7KAJ4"/>
<evidence type="ECO:0000256" key="10">
    <source>
        <dbReference type="SAM" id="Phobius"/>
    </source>
</evidence>
<dbReference type="GO" id="GO:0015760">
    <property type="term" value="P:glucose-6-phosphate transport"/>
    <property type="evidence" value="ECO:0000318"/>
    <property type="project" value="GO_Central"/>
</dbReference>
<evidence type="ECO:0000256" key="6">
    <source>
        <dbReference type="ARBA" id="ARBA00022989"/>
    </source>
</evidence>
<reference evidence="12" key="1">
    <citation type="journal article" date="2020" name="Nat. Ecol. Evol.">
        <title>Deeply conserved synteny resolves early events in vertebrate evolution.</title>
        <authorList>
            <person name="Simakov O."/>
            <person name="Marletaz F."/>
            <person name="Yue J.X."/>
            <person name="O'Connell B."/>
            <person name="Jenkins J."/>
            <person name="Brandt A."/>
            <person name="Calef R."/>
            <person name="Tung C.H."/>
            <person name="Huang T.K."/>
            <person name="Schmutz J."/>
            <person name="Satoh N."/>
            <person name="Yu J.K."/>
            <person name="Putnam N.H."/>
            <person name="Green R.E."/>
            <person name="Rokhsar D.S."/>
        </authorList>
    </citation>
    <scope>NUCLEOTIDE SEQUENCE [LARGE SCALE GENOMIC DNA]</scope>
    <source>
        <strain evidence="12">S238N-H82</strain>
    </source>
</reference>
<protein>
    <recommendedName>
        <fullName evidence="8">Sugar phosphate exchanger 3</fullName>
    </recommendedName>
    <alternativeName>
        <fullName evidence="9">Solute carrier family 37 member 3</fullName>
    </alternativeName>
</protein>
<keyword evidence="6 10" id="KW-1133">Transmembrane helix</keyword>
<dbReference type="InterPro" id="IPR036259">
    <property type="entry name" value="MFS_trans_sf"/>
</dbReference>
<accession>A0A9J7KAJ4</accession>
<proteinExistence type="inferred from homology"/>
<gene>
    <name evidence="13" type="primary">LOC118406934</name>
</gene>
<feature type="transmembrane region" description="Helical" evidence="10">
    <location>
        <begin position="434"/>
        <end position="457"/>
    </location>
</feature>
<feature type="transmembrane region" description="Helical" evidence="10">
    <location>
        <begin position="377"/>
        <end position="396"/>
    </location>
</feature>
<dbReference type="PIRSF" id="PIRSF002808">
    <property type="entry name" value="Hexose_phosphate_transp"/>
    <property type="match status" value="1"/>
</dbReference>